<accession>A0A816IRV2</accession>
<proteinExistence type="predicted"/>
<dbReference type="Proteomes" id="UP001295469">
    <property type="component" value="Chromosome C09"/>
</dbReference>
<organism evidence="1">
    <name type="scientific">Brassica napus</name>
    <name type="common">Rape</name>
    <dbReference type="NCBI Taxonomy" id="3708"/>
    <lineage>
        <taxon>Eukaryota</taxon>
        <taxon>Viridiplantae</taxon>
        <taxon>Streptophyta</taxon>
        <taxon>Embryophyta</taxon>
        <taxon>Tracheophyta</taxon>
        <taxon>Spermatophyta</taxon>
        <taxon>Magnoliopsida</taxon>
        <taxon>eudicotyledons</taxon>
        <taxon>Gunneridae</taxon>
        <taxon>Pentapetalae</taxon>
        <taxon>rosids</taxon>
        <taxon>malvids</taxon>
        <taxon>Brassicales</taxon>
        <taxon>Brassicaceae</taxon>
        <taxon>Brassiceae</taxon>
        <taxon>Brassica</taxon>
    </lineage>
</organism>
<dbReference type="EMBL" id="HG994373">
    <property type="protein sequence ID" value="CAF1716793.1"/>
    <property type="molecule type" value="Genomic_DNA"/>
</dbReference>
<dbReference type="AlphaFoldDB" id="A0A816IRV2"/>
<protein>
    <submittedName>
        <fullName evidence="1">(rape) hypothetical protein</fullName>
    </submittedName>
</protein>
<reference evidence="1" key="1">
    <citation type="submission" date="2021-01" db="EMBL/GenBank/DDBJ databases">
        <authorList>
            <consortium name="Genoscope - CEA"/>
            <person name="William W."/>
        </authorList>
    </citation>
    <scope>NUCLEOTIDE SEQUENCE</scope>
</reference>
<evidence type="ECO:0000313" key="1">
    <source>
        <dbReference type="EMBL" id="CAF1716793.1"/>
    </source>
</evidence>
<gene>
    <name evidence="1" type="ORF">DARMORV10_C09P10010.1</name>
</gene>
<name>A0A816IRV2_BRANA</name>
<sequence length="173" mass="19198">MLLRNPPSMFSDWVDLHSSLLLVCYVFGLQKHQDVNNMILIVYMFFYSCSIKLYSGLKPQSASFLTNGHQNLNRSSVAGSTRVCNPGISQCSSFGIGLPLNVLGSLALCFGQRFAMPLLRIALQSPAGAARGQLIFKDLSRLKRFNSEEAIEYGLIIVRPPRIKDDAPLQDET</sequence>